<feature type="domain" description="FAD/NAD(P)-binding" evidence="6">
    <location>
        <begin position="10"/>
        <end position="294"/>
    </location>
</feature>
<dbReference type="RefSeq" id="WP_108311356.1">
    <property type="nucleotide sequence ID" value="NZ_NESN01000001.1"/>
</dbReference>
<feature type="binding site" evidence="5">
    <location>
        <position position="44"/>
    </location>
    <ligand>
        <name>FAD</name>
        <dbReference type="ChEBI" id="CHEBI:57692"/>
    </ligand>
</feature>
<comment type="subunit">
    <text evidence="5">Homodimer.</text>
</comment>
<dbReference type="Gene3D" id="3.50.50.60">
    <property type="entry name" value="FAD/NAD(P)-binding domain"/>
    <property type="match status" value="2"/>
</dbReference>
<evidence type="ECO:0000256" key="1">
    <source>
        <dbReference type="ARBA" id="ARBA00022630"/>
    </source>
</evidence>
<dbReference type="Pfam" id="PF07992">
    <property type="entry name" value="Pyr_redox_2"/>
    <property type="match status" value="1"/>
</dbReference>
<dbReference type="PRINTS" id="PR00469">
    <property type="entry name" value="PNDRDTASEII"/>
</dbReference>
<dbReference type="GO" id="GO:0004324">
    <property type="term" value="F:ferredoxin-NADP+ reductase activity"/>
    <property type="evidence" value="ECO:0007669"/>
    <property type="project" value="UniProtKB-UniRule"/>
</dbReference>
<evidence type="ECO:0000256" key="4">
    <source>
        <dbReference type="ARBA" id="ARBA00023002"/>
    </source>
</evidence>
<evidence type="ECO:0000313" key="8">
    <source>
        <dbReference type="Proteomes" id="UP000250790"/>
    </source>
</evidence>
<keyword evidence="3 5" id="KW-0521">NADP</keyword>
<evidence type="ECO:0000256" key="5">
    <source>
        <dbReference type="HAMAP-Rule" id="MF_01685"/>
    </source>
</evidence>
<accession>A0A315EC89</accession>
<gene>
    <name evidence="7" type="ORF">B9Z37_01920</name>
</gene>
<dbReference type="OrthoDB" id="9806179at2"/>
<sequence length="345" mass="37214">MNHPIETEALVIGAGPVGLFQVFQLGLQGIHCHVVDALPHVGGQCAELYPAKPIYDIPGIPFCTGSELVERLQQQVAPFKPTLHLGQQVSTIERQADQRLAVCTDKGQTFLVRTLFIAAGVGAFVPRRMALDGLNAFEGSQVFAEHASPERWAGQHLVVAGDADTALQTCLDASQGPQAAASVTLLHRRDQFAATPELISQMRQACSAGRMRFVAGQPTGVRIEHGRLQALELLNPQGETEWLHLDVLQTCLGLSPKLGPVAQWGLAMDRKQLVVNTENFATAEPGIFAVGDINTYPGKKKLILCGFHEATLAAFGAVALLRPEQKTLLQYTTTSTLLHQRLGIA</sequence>
<protein>
    <recommendedName>
        <fullName evidence="5">Ferredoxin--NADP reductase</fullName>
        <shortName evidence="5">FNR</shortName>
        <shortName evidence="5">Fd-NADP(+) reductase</shortName>
        <ecNumber evidence="5">1.18.1.2</ecNumber>
    </recommendedName>
</protein>
<dbReference type="GO" id="GO:0050660">
    <property type="term" value="F:flavin adenine dinucleotide binding"/>
    <property type="evidence" value="ECO:0007669"/>
    <property type="project" value="UniProtKB-UniRule"/>
</dbReference>
<proteinExistence type="inferred from homology"/>
<organism evidence="7 8">
    <name type="scientific">Limnohabitans parvus II-B4</name>
    <dbReference type="NCBI Taxonomy" id="1293052"/>
    <lineage>
        <taxon>Bacteria</taxon>
        <taxon>Pseudomonadati</taxon>
        <taxon>Pseudomonadota</taxon>
        <taxon>Betaproteobacteria</taxon>
        <taxon>Burkholderiales</taxon>
        <taxon>Comamonadaceae</taxon>
        <taxon>Limnohabitans</taxon>
    </lineage>
</organism>
<reference evidence="7 8" key="1">
    <citation type="submission" date="2017-04" db="EMBL/GenBank/DDBJ databases">
        <title>Unexpected and diverse lifestyles within the genus Limnohabitans.</title>
        <authorList>
            <person name="Kasalicky V."/>
            <person name="Mehrshad M."/>
            <person name="Andrei S.-A."/>
            <person name="Salcher M."/>
            <person name="Kratochvilova H."/>
            <person name="Simek K."/>
            <person name="Ghai R."/>
        </authorList>
    </citation>
    <scope>NUCLEOTIDE SEQUENCE [LARGE SCALE GENOMIC DNA]</scope>
    <source>
        <strain evidence="7 8">II-B4</strain>
    </source>
</reference>
<feature type="binding site" evidence="5">
    <location>
        <position position="89"/>
    </location>
    <ligand>
        <name>FAD</name>
        <dbReference type="ChEBI" id="CHEBI:57692"/>
    </ligand>
</feature>
<dbReference type="EMBL" id="NESN01000001">
    <property type="protein sequence ID" value="PUE55353.1"/>
    <property type="molecule type" value="Genomic_DNA"/>
</dbReference>
<dbReference type="GO" id="GO:0050661">
    <property type="term" value="F:NADP binding"/>
    <property type="evidence" value="ECO:0007669"/>
    <property type="project" value="UniProtKB-UniRule"/>
</dbReference>
<comment type="catalytic activity">
    <reaction evidence="5">
        <text>2 reduced [2Fe-2S]-[ferredoxin] + NADP(+) + H(+) = 2 oxidized [2Fe-2S]-[ferredoxin] + NADPH</text>
        <dbReference type="Rhea" id="RHEA:20125"/>
        <dbReference type="Rhea" id="RHEA-COMP:10000"/>
        <dbReference type="Rhea" id="RHEA-COMP:10001"/>
        <dbReference type="ChEBI" id="CHEBI:15378"/>
        <dbReference type="ChEBI" id="CHEBI:33737"/>
        <dbReference type="ChEBI" id="CHEBI:33738"/>
        <dbReference type="ChEBI" id="CHEBI:57783"/>
        <dbReference type="ChEBI" id="CHEBI:58349"/>
        <dbReference type="EC" id="1.18.1.2"/>
    </reaction>
</comment>
<feature type="binding site" evidence="5">
    <location>
        <position position="292"/>
    </location>
    <ligand>
        <name>FAD</name>
        <dbReference type="ChEBI" id="CHEBI:57692"/>
    </ligand>
</feature>
<dbReference type="EC" id="1.18.1.2" evidence="5"/>
<dbReference type="HAMAP" id="MF_01685">
    <property type="entry name" value="FENR2"/>
    <property type="match status" value="1"/>
</dbReference>
<dbReference type="InterPro" id="IPR023753">
    <property type="entry name" value="FAD/NAD-binding_dom"/>
</dbReference>
<keyword evidence="8" id="KW-1185">Reference proteome</keyword>
<dbReference type="Proteomes" id="UP000250790">
    <property type="component" value="Unassembled WGS sequence"/>
</dbReference>
<dbReference type="InterPro" id="IPR036188">
    <property type="entry name" value="FAD/NAD-bd_sf"/>
</dbReference>
<comment type="similarity">
    <text evidence="5">Belongs to the ferredoxin--NADP reductase type 2 family.</text>
</comment>
<keyword evidence="4 5" id="KW-0560">Oxidoreductase</keyword>
<feature type="binding site" evidence="5">
    <location>
        <position position="49"/>
    </location>
    <ligand>
        <name>FAD</name>
        <dbReference type="ChEBI" id="CHEBI:57692"/>
    </ligand>
</feature>
<dbReference type="InterPro" id="IPR050097">
    <property type="entry name" value="Ferredoxin-NADP_redctase_2"/>
</dbReference>
<evidence type="ECO:0000259" key="6">
    <source>
        <dbReference type="Pfam" id="PF07992"/>
    </source>
</evidence>
<name>A0A315EC89_9BURK</name>
<dbReference type="AlphaFoldDB" id="A0A315EC89"/>
<evidence type="ECO:0000256" key="3">
    <source>
        <dbReference type="ARBA" id="ARBA00022857"/>
    </source>
</evidence>
<comment type="caution">
    <text evidence="5">Lacks conserved residue(s) required for the propagation of feature annotation.</text>
</comment>
<dbReference type="PRINTS" id="PR00368">
    <property type="entry name" value="FADPNR"/>
</dbReference>
<comment type="cofactor">
    <cofactor evidence="5">
        <name>FAD</name>
        <dbReference type="ChEBI" id="CHEBI:57692"/>
    </cofactor>
    <text evidence="5">Binds 1 FAD per subunit.</text>
</comment>
<dbReference type="InterPro" id="IPR022890">
    <property type="entry name" value="Fd--NADP_Rdtase_type_2"/>
</dbReference>
<feature type="binding site" evidence="5">
    <location>
        <position position="333"/>
    </location>
    <ligand>
        <name>FAD</name>
        <dbReference type="ChEBI" id="CHEBI:57692"/>
    </ligand>
</feature>
<keyword evidence="2 5" id="KW-0274">FAD</keyword>
<evidence type="ECO:0000313" key="7">
    <source>
        <dbReference type="EMBL" id="PUE55353.1"/>
    </source>
</evidence>
<evidence type="ECO:0000256" key="2">
    <source>
        <dbReference type="ARBA" id="ARBA00022827"/>
    </source>
</evidence>
<feature type="binding site" evidence="5">
    <location>
        <position position="36"/>
    </location>
    <ligand>
        <name>FAD</name>
        <dbReference type="ChEBI" id="CHEBI:57692"/>
    </ligand>
</feature>
<comment type="caution">
    <text evidence="7">The sequence shown here is derived from an EMBL/GenBank/DDBJ whole genome shotgun (WGS) entry which is preliminary data.</text>
</comment>
<keyword evidence="1 5" id="KW-0285">Flavoprotein</keyword>
<feature type="binding site" evidence="5">
    <location>
        <position position="124"/>
    </location>
    <ligand>
        <name>FAD</name>
        <dbReference type="ChEBI" id="CHEBI:57692"/>
    </ligand>
</feature>
<dbReference type="PANTHER" id="PTHR48105">
    <property type="entry name" value="THIOREDOXIN REDUCTASE 1-RELATED-RELATED"/>
    <property type="match status" value="1"/>
</dbReference>
<dbReference type="SUPFAM" id="SSF51905">
    <property type="entry name" value="FAD/NAD(P)-binding domain"/>
    <property type="match status" value="1"/>
</dbReference>